<accession>A0A2A9MGH6</accession>
<dbReference type="GeneID" id="40311712"/>
<dbReference type="RefSeq" id="XP_029218762.1">
    <property type="nucleotide sequence ID" value="XM_029365179.1"/>
</dbReference>
<keyword evidence="1" id="KW-1133">Transmembrane helix</keyword>
<dbReference type="AlphaFoldDB" id="A0A2A9MGH6"/>
<dbReference type="Proteomes" id="UP000224006">
    <property type="component" value="Chromosome VI"/>
</dbReference>
<protein>
    <recommendedName>
        <fullName evidence="4">Transmembrane protein</fullName>
    </recommendedName>
</protein>
<evidence type="ECO:0008006" key="4">
    <source>
        <dbReference type="Google" id="ProtNLM"/>
    </source>
</evidence>
<dbReference type="VEuPathDB" id="ToxoDB:BESB_067860"/>
<keyword evidence="3" id="KW-1185">Reference proteome</keyword>
<feature type="transmembrane region" description="Helical" evidence="1">
    <location>
        <begin position="27"/>
        <end position="47"/>
    </location>
</feature>
<dbReference type="EMBL" id="NWUJ01000006">
    <property type="protein sequence ID" value="PFH34753.1"/>
    <property type="molecule type" value="Genomic_DNA"/>
</dbReference>
<dbReference type="OrthoDB" id="328842at2759"/>
<sequence length="421" mass="46730">MAPEQCYLGRAVDQPVNCRSRRRISPAAAFGFRSLVLLLVLLAFPLVRGMLTEEVLREAESRVLPLLKKSPINLSFFNSSPFSAAQHVVERLLKARLKQVLPQIKSSEFHFITGNTWIDYIFPRLTSDCFMIRPTDTYTWEQLTNRVPNGVSPTHRKELFDRLAVGAERELKDSPIDLVAFERAQAPEDALQRLCEKLSPVLERVMEREWTAKERDEISVKQAFLGVKPVLDGPAIFVHSGAIPVGQIFGIFVEPSWLKVSPGSGRSGETGSGDDETELDLLAVLAELRDYVADCVKGQKIDFADFAQISDPAEAYEALKLRVRGMVAQKRQEWGAFAKEKLSADVSTDFVLGGTDPKKLFTNSSTKRATEISGWRARHGWDEIMPTGSTIARSAAASSFTAGSYVLCASVISLFKAIAFE</sequence>
<name>A0A2A9MGH6_BESBE</name>
<reference evidence="2 3" key="1">
    <citation type="submission" date="2017-09" db="EMBL/GenBank/DDBJ databases">
        <title>Genome sequencing of Besnoitia besnoiti strain Bb-Ger1.</title>
        <authorList>
            <person name="Schares G."/>
            <person name="Venepally P."/>
            <person name="Lorenzi H.A."/>
        </authorList>
    </citation>
    <scope>NUCLEOTIDE SEQUENCE [LARGE SCALE GENOMIC DNA]</scope>
    <source>
        <strain evidence="2 3">Bb-Ger1</strain>
    </source>
</reference>
<keyword evidence="1" id="KW-0472">Membrane</keyword>
<gene>
    <name evidence="2" type="ORF">BESB_067860</name>
</gene>
<comment type="caution">
    <text evidence="2">The sequence shown here is derived from an EMBL/GenBank/DDBJ whole genome shotgun (WGS) entry which is preliminary data.</text>
</comment>
<keyword evidence="1" id="KW-0812">Transmembrane</keyword>
<organism evidence="2 3">
    <name type="scientific">Besnoitia besnoiti</name>
    <name type="common">Apicomplexan protozoan</name>
    <dbReference type="NCBI Taxonomy" id="94643"/>
    <lineage>
        <taxon>Eukaryota</taxon>
        <taxon>Sar</taxon>
        <taxon>Alveolata</taxon>
        <taxon>Apicomplexa</taxon>
        <taxon>Conoidasida</taxon>
        <taxon>Coccidia</taxon>
        <taxon>Eucoccidiorida</taxon>
        <taxon>Eimeriorina</taxon>
        <taxon>Sarcocystidae</taxon>
        <taxon>Besnoitia</taxon>
    </lineage>
</organism>
<dbReference type="KEGG" id="bbes:BESB_067860"/>
<evidence type="ECO:0000256" key="1">
    <source>
        <dbReference type="SAM" id="Phobius"/>
    </source>
</evidence>
<proteinExistence type="predicted"/>
<evidence type="ECO:0000313" key="2">
    <source>
        <dbReference type="EMBL" id="PFH34753.1"/>
    </source>
</evidence>
<evidence type="ECO:0000313" key="3">
    <source>
        <dbReference type="Proteomes" id="UP000224006"/>
    </source>
</evidence>